<dbReference type="InterPro" id="IPR003265">
    <property type="entry name" value="HhH-GPD_domain"/>
</dbReference>
<feature type="non-terminal residue" evidence="5">
    <location>
        <position position="1"/>
    </location>
</feature>
<dbReference type="PANTHER" id="PTHR10242">
    <property type="entry name" value="8-OXOGUANINE DNA GLYCOSYLASE"/>
    <property type="match status" value="1"/>
</dbReference>
<evidence type="ECO:0000256" key="1">
    <source>
        <dbReference type="ARBA" id="ARBA00010679"/>
    </source>
</evidence>
<dbReference type="PANTHER" id="PTHR10242:SF2">
    <property type="entry name" value="N-GLYCOSYLASE_DNA LYASE"/>
    <property type="match status" value="1"/>
</dbReference>
<organism evidence="5">
    <name type="scientific">uncultured marine thaumarchaeote KM3_66_E06</name>
    <dbReference type="NCBI Taxonomy" id="1456228"/>
    <lineage>
        <taxon>Archaea</taxon>
        <taxon>Nitrososphaerota</taxon>
        <taxon>environmental samples</taxon>
    </lineage>
</organism>
<protein>
    <recommendedName>
        <fullName evidence="2">DNA-(apurinic or apyrimidinic site) lyase</fullName>
        <ecNumber evidence="2">4.2.99.18</ecNumber>
    </recommendedName>
</protein>
<dbReference type="SMART" id="SM00478">
    <property type="entry name" value="ENDO3c"/>
    <property type="match status" value="1"/>
</dbReference>
<proteinExistence type="inferred from homology"/>
<dbReference type="Gene3D" id="1.10.1670.10">
    <property type="entry name" value="Helix-hairpin-Helix base-excision DNA repair enzymes (C-terminal)"/>
    <property type="match status" value="1"/>
</dbReference>
<evidence type="ECO:0000313" key="5">
    <source>
        <dbReference type="EMBL" id="AIF14171.1"/>
    </source>
</evidence>
<feature type="domain" description="HhH-GPD" evidence="4">
    <location>
        <begin position="32"/>
        <end position="195"/>
    </location>
</feature>
<evidence type="ECO:0000259" key="4">
    <source>
        <dbReference type="SMART" id="SM00478"/>
    </source>
</evidence>
<gene>
    <name evidence="5" type="primary">OGG1</name>
</gene>
<dbReference type="AlphaFoldDB" id="A0A075HCA4"/>
<keyword evidence="5" id="KW-0456">Lyase</keyword>
<dbReference type="SUPFAM" id="SSF48150">
    <property type="entry name" value="DNA-glycosylase"/>
    <property type="match status" value="1"/>
</dbReference>
<dbReference type="InterPro" id="IPR011257">
    <property type="entry name" value="DNA_glycosylase"/>
</dbReference>
<dbReference type="GO" id="GO:0140078">
    <property type="term" value="F:class I DNA-(apurinic or apyrimidinic site) endonuclease activity"/>
    <property type="evidence" value="ECO:0007669"/>
    <property type="project" value="UniProtKB-EC"/>
</dbReference>
<dbReference type="InterPro" id="IPR052054">
    <property type="entry name" value="Oxidative_DNA_repair_enzyme"/>
</dbReference>
<dbReference type="EC" id="4.2.99.18" evidence="2"/>
<dbReference type="CDD" id="cd00056">
    <property type="entry name" value="ENDO3c"/>
    <property type="match status" value="1"/>
</dbReference>
<dbReference type="GO" id="GO:0006284">
    <property type="term" value="P:base-excision repair"/>
    <property type="evidence" value="ECO:0007669"/>
    <property type="project" value="InterPro"/>
</dbReference>
<reference evidence="5" key="1">
    <citation type="journal article" date="2014" name="Genome Biol. Evol.">
        <title>Pangenome evidence for extensive interdomain horizontal transfer affecting lineage core and shell genes in uncultured planktonic thaumarchaeota and euryarchaeota.</title>
        <authorList>
            <person name="Deschamps P."/>
            <person name="Zivanovic Y."/>
            <person name="Moreira D."/>
            <person name="Rodriguez-Valera F."/>
            <person name="Lopez-Garcia P."/>
        </authorList>
    </citation>
    <scope>NUCLEOTIDE SEQUENCE</scope>
</reference>
<name>A0A075HCA4_9ARCH</name>
<dbReference type="InterPro" id="IPR023170">
    <property type="entry name" value="HhH_base_excis_C"/>
</dbReference>
<comment type="similarity">
    <text evidence="1">Belongs to the type-1 OGG1 family.</text>
</comment>
<evidence type="ECO:0000256" key="2">
    <source>
        <dbReference type="ARBA" id="ARBA00012720"/>
    </source>
</evidence>
<accession>A0A075HCA4</accession>
<sequence length="205" mass="22811">VVDQRVADGITAYPGLRLLRQDPWETLAAFILSSTSNIPRISKTVELLAGTFGDPVQLADIRRHTFATPAALADAGELRLRELGCGFRAPYLAGAARAVASGELQLDDLRGAPYADVMSQLTALHGVGEKIADCAMLFSLDRLDAFPADRWVRKVLMDWYDLSPRITYDGARQWARNRFGDHAGYANQYLFWNARQSIRPMRISQ</sequence>
<evidence type="ECO:0000256" key="3">
    <source>
        <dbReference type="ARBA" id="ARBA00044632"/>
    </source>
</evidence>
<comment type="catalytic activity">
    <reaction evidence="3">
        <text>2'-deoxyribonucleotide-(2'-deoxyribose 5'-phosphate)-2'-deoxyribonucleotide-DNA = a 3'-end 2'-deoxyribonucleotide-(2,3-dehydro-2,3-deoxyribose 5'-phosphate)-DNA + a 5'-end 5'-phospho-2'-deoxyribonucleoside-DNA + H(+)</text>
        <dbReference type="Rhea" id="RHEA:66592"/>
        <dbReference type="Rhea" id="RHEA-COMP:13180"/>
        <dbReference type="Rhea" id="RHEA-COMP:16897"/>
        <dbReference type="Rhea" id="RHEA-COMP:17067"/>
        <dbReference type="ChEBI" id="CHEBI:15378"/>
        <dbReference type="ChEBI" id="CHEBI:136412"/>
        <dbReference type="ChEBI" id="CHEBI:157695"/>
        <dbReference type="ChEBI" id="CHEBI:167181"/>
        <dbReference type="EC" id="4.2.99.18"/>
    </reaction>
</comment>
<dbReference type="Pfam" id="PF00730">
    <property type="entry name" value="HhH-GPD"/>
    <property type="match status" value="1"/>
</dbReference>
<dbReference type="Gene3D" id="1.10.340.30">
    <property type="entry name" value="Hypothetical protein, domain 2"/>
    <property type="match status" value="1"/>
</dbReference>
<dbReference type="EMBL" id="KF900994">
    <property type="protein sequence ID" value="AIF14171.1"/>
    <property type="molecule type" value="Genomic_DNA"/>
</dbReference>